<dbReference type="AlphaFoldDB" id="A0A7Y0ARA5"/>
<name>A0A7Y0ARA5_9FLAO</name>
<reference evidence="2 3" key="1">
    <citation type="submission" date="2020-04" db="EMBL/GenBank/DDBJ databases">
        <title>Chryseobacterium sp. RP-3-3 sp. nov., isolated from Jeju soil.</title>
        <authorList>
            <person name="Dahal R.H."/>
        </authorList>
    </citation>
    <scope>NUCLEOTIDE SEQUENCE [LARGE SCALE GENOMIC DNA]</scope>
    <source>
        <strain evidence="2 3">RP-3-3</strain>
    </source>
</reference>
<dbReference type="RefSeq" id="WP_169236483.1">
    <property type="nucleotide sequence ID" value="NZ_JABBGI010000034.1"/>
</dbReference>
<evidence type="ECO:0008006" key="4">
    <source>
        <dbReference type="Google" id="ProtNLM"/>
    </source>
</evidence>
<gene>
    <name evidence="2" type="ORF">HHL23_19815</name>
</gene>
<keyword evidence="3" id="KW-1185">Reference proteome</keyword>
<evidence type="ECO:0000313" key="3">
    <source>
        <dbReference type="Proteomes" id="UP000544054"/>
    </source>
</evidence>
<dbReference type="Proteomes" id="UP000544054">
    <property type="component" value="Unassembled WGS sequence"/>
</dbReference>
<organism evidence="2 3">
    <name type="scientific">Chryseobacterium antibioticum</name>
    <dbReference type="NCBI Taxonomy" id="2728847"/>
    <lineage>
        <taxon>Bacteria</taxon>
        <taxon>Pseudomonadati</taxon>
        <taxon>Bacteroidota</taxon>
        <taxon>Flavobacteriia</taxon>
        <taxon>Flavobacteriales</taxon>
        <taxon>Weeksellaceae</taxon>
        <taxon>Chryseobacterium group</taxon>
        <taxon>Chryseobacterium</taxon>
    </lineage>
</organism>
<accession>A0A7Y0ARA5</accession>
<comment type="caution">
    <text evidence="2">The sequence shown here is derived from an EMBL/GenBank/DDBJ whole genome shotgun (WGS) entry which is preliminary data.</text>
</comment>
<dbReference type="EMBL" id="JABBGI010000034">
    <property type="protein sequence ID" value="NML72023.1"/>
    <property type="molecule type" value="Genomic_DNA"/>
</dbReference>
<evidence type="ECO:0000313" key="2">
    <source>
        <dbReference type="EMBL" id="NML72023.1"/>
    </source>
</evidence>
<evidence type="ECO:0000256" key="1">
    <source>
        <dbReference type="SAM" id="SignalP"/>
    </source>
</evidence>
<feature type="signal peptide" evidence="1">
    <location>
        <begin position="1"/>
        <end position="24"/>
    </location>
</feature>
<protein>
    <recommendedName>
        <fullName evidence="4">GWxTD domain-containing protein</fullName>
    </recommendedName>
</protein>
<proteinExistence type="predicted"/>
<keyword evidence="1" id="KW-0732">Signal</keyword>
<sequence length="131" mass="16315">MNFFKISKALFIFLFLFAFQMTLAQGETSEIPQWIKMMDDPNASYYQTVKSFEDYWKDREKPVEENEIFRDKEAKIRKYKNKETPKYAFEYKKFMNWRKKTFPFVQDDGRILTKDERMEIWEKERRNRNKN</sequence>
<feature type="chain" id="PRO_5031067797" description="GWxTD domain-containing protein" evidence="1">
    <location>
        <begin position="25"/>
        <end position="131"/>
    </location>
</feature>